<dbReference type="InterPro" id="IPR053187">
    <property type="entry name" value="Notoamide_regulator"/>
</dbReference>
<proteinExistence type="predicted"/>
<organism evidence="4 5">
    <name type="scientific">Diaporthe ampelina</name>
    <dbReference type="NCBI Taxonomy" id="1214573"/>
    <lineage>
        <taxon>Eukaryota</taxon>
        <taxon>Fungi</taxon>
        <taxon>Dikarya</taxon>
        <taxon>Ascomycota</taxon>
        <taxon>Pezizomycotina</taxon>
        <taxon>Sordariomycetes</taxon>
        <taxon>Sordariomycetidae</taxon>
        <taxon>Diaporthales</taxon>
        <taxon>Diaporthaceae</taxon>
        <taxon>Diaporthe</taxon>
    </lineage>
</organism>
<reference evidence="4 5" key="2">
    <citation type="submission" date="2015-05" db="EMBL/GenBank/DDBJ databases">
        <authorList>
            <person name="Morales-Cruz A."/>
            <person name="Amrine K.C."/>
            <person name="Cantu D."/>
        </authorList>
    </citation>
    <scope>NUCLEOTIDE SEQUENCE [LARGE SCALE GENOMIC DNA]</scope>
    <source>
        <strain evidence="4">DA912</strain>
    </source>
</reference>
<dbReference type="EMBL" id="LCUC01000165">
    <property type="protein sequence ID" value="KKY35328.1"/>
    <property type="molecule type" value="Genomic_DNA"/>
</dbReference>
<dbReference type="GO" id="GO:0008270">
    <property type="term" value="F:zinc ion binding"/>
    <property type="evidence" value="ECO:0007669"/>
    <property type="project" value="InterPro"/>
</dbReference>
<dbReference type="GO" id="GO:0006351">
    <property type="term" value="P:DNA-templated transcription"/>
    <property type="evidence" value="ECO:0007669"/>
    <property type="project" value="InterPro"/>
</dbReference>
<dbReference type="CDD" id="cd12148">
    <property type="entry name" value="fungal_TF_MHR"/>
    <property type="match status" value="1"/>
</dbReference>
<dbReference type="OrthoDB" id="426882at2759"/>
<feature type="region of interest" description="Disordered" evidence="2">
    <location>
        <begin position="124"/>
        <end position="144"/>
    </location>
</feature>
<dbReference type="GO" id="GO:0003677">
    <property type="term" value="F:DNA binding"/>
    <property type="evidence" value="ECO:0007669"/>
    <property type="project" value="InterPro"/>
</dbReference>
<keyword evidence="5" id="KW-1185">Reference proteome</keyword>
<evidence type="ECO:0000256" key="2">
    <source>
        <dbReference type="SAM" id="MobiDB-lite"/>
    </source>
</evidence>
<sequence length="685" mass="77011">MQADIHSRGLECVFLADHAETQVQALKRKHEESQHENLVYRELYRLLVTVSEAEAFHILQRLRAGTDVETTVRRVQEGDLLLQLALRPESRFRYQFPYLPFMPAPLQTSDNPYLESFLDEGAAQDFSPSPPQQQSSSSATEAAHAGSNSHVYMKPYHAAELMDGRLASAKASDWTSVTTDDNLFRRLLRAYLIHEYCVAPAFQKDYFLYDLARGKGHLCSTLLVNSVMAIGSHCHRSNAFRSQLWNPQNIGYRFLVEARRLWELEDLDNVKLTTFQATILLSLAYNSHGMDKIGDIFIQHAVSMARKMSLFKATPALKNSRTQRAREFTAWAFFNFQTSAGYYFMRRAWLGEPPEVRLPGPDEDPRWYGEFALMYPPSTVPTLMHWPHTFRAMCGLRVIMNQVAHEAFRDHHPKAVPGLPRHSALEILLRLQEWYEGLPVPLGPKTAVFPSHLRLHLEYFSIQFTLATTVIEEHNEIHSSTELKRGSSGEDDSTAPLVSWAGPKAMRHLETVVRLYYVRHGFEACDSSLTYFLALLASISLRALEVGGDGARLAAGHGWPEVLRSTLVLAMKGLHDQGRHLHVCKVLFRLLRDRMRPAEADILGRFVILSGEGGGGGGGDGGWEGGEEGSEADLALHTRSRFPLPIVKVGEDLNASTLENLVEKYQAVSLERSDSSGSGNSEEDV</sequence>
<dbReference type="InterPro" id="IPR007219">
    <property type="entry name" value="XnlR_reg_dom"/>
</dbReference>
<comment type="caution">
    <text evidence="4">The sequence shown here is derived from an EMBL/GenBank/DDBJ whole genome shotgun (WGS) entry which is preliminary data.</text>
</comment>
<evidence type="ECO:0000259" key="3">
    <source>
        <dbReference type="Pfam" id="PF04082"/>
    </source>
</evidence>
<gene>
    <name evidence="4" type="ORF">UCDDA912_g04686</name>
</gene>
<feature type="domain" description="Xylanolytic transcriptional activator regulatory" evidence="3">
    <location>
        <begin position="194"/>
        <end position="365"/>
    </location>
</feature>
<dbReference type="AlphaFoldDB" id="A0A0G2HJY7"/>
<dbReference type="STRING" id="1214573.A0A0G2HJY7"/>
<dbReference type="PANTHER" id="PTHR47256:SF1">
    <property type="entry name" value="ZN(II)2CYS6 TRANSCRIPTION FACTOR (EUROFUNG)"/>
    <property type="match status" value="1"/>
</dbReference>
<dbReference type="PANTHER" id="PTHR47256">
    <property type="entry name" value="ZN(II)2CYS6 TRANSCRIPTION FACTOR (EUROFUNG)-RELATED"/>
    <property type="match status" value="1"/>
</dbReference>
<protein>
    <submittedName>
        <fullName evidence="4">Putative c6 transcription</fullName>
    </submittedName>
</protein>
<dbReference type="Proteomes" id="UP000034680">
    <property type="component" value="Unassembled WGS sequence"/>
</dbReference>
<accession>A0A0G2HJY7</accession>
<evidence type="ECO:0000313" key="5">
    <source>
        <dbReference type="Proteomes" id="UP000034680"/>
    </source>
</evidence>
<reference evidence="4 5" key="1">
    <citation type="submission" date="2015-05" db="EMBL/GenBank/DDBJ databases">
        <title>Distinctive expansion of gene families associated with plant cell wall degradation and secondary metabolism in the genomes of grapevine trunk pathogens.</title>
        <authorList>
            <person name="Lawrence D.P."/>
            <person name="Travadon R."/>
            <person name="Rolshausen P.E."/>
            <person name="Baumgartner K."/>
        </authorList>
    </citation>
    <scope>NUCLEOTIDE SEQUENCE [LARGE SCALE GENOMIC DNA]</scope>
    <source>
        <strain evidence="4">DA912</strain>
    </source>
</reference>
<dbReference type="Pfam" id="PF04082">
    <property type="entry name" value="Fungal_trans"/>
    <property type="match status" value="1"/>
</dbReference>
<keyword evidence="1" id="KW-0539">Nucleus</keyword>
<evidence type="ECO:0000313" key="4">
    <source>
        <dbReference type="EMBL" id="KKY35328.1"/>
    </source>
</evidence>
<evidence type="ECO:0000256" key="1">
    <source>
        <dbReference type="ARBA" id="ARBA00023242"/>
    </source>
</evidence>
<name>A0A0G2HJY7_9PEZI</name>